<feature type="compositionally biased region" description="Acidic residues" evidence="1">
    <location>
        <begin position="15"/>
        <end position="30"/>
    </location>
</feature>
<evidence type="ECO:0000313" key="3">
    <source>
        <dbReference type="Proteomes" id="UP000295416"/>
    </source>
</evidence>
<proteinExistence type="predicted"/>
<comment type="caution">
    <text evidence="2">The sequence shown here is derived from an EMBL/GenBank/DDBJ whole genome shotgun (WGS) entry which is preliminary data.</text>
</comment>
<name>A0A4R2P508_9BACL</name>
<feature type="region of interest" description="Disordered" evidence="1">
    <location>
        <begin position="15"/>
        <end position="36"/>
    </location>
</feature>
<protein>
    <submittedName>
        <fullName evidence="2">Uncharacterized protein</fullName>
    </submittedName>
</protein>
<reference evidence="2 3" key="1">
    <citation type="submission" date="2019-03" db="EMBL/GenBank/DDBJ databases">
        <title>Genomic Encyclopedia of Type Strains, Phase IV (KMG-IV): sequencing the most valuable type-strain genomes for metagenomic binning, comparative biology and taxonomic classification.</title>
        <authorList>
            <person name="Goeker M."/>
        </authorList>
    </citation>
    <scope>NUCLEOTIDE SEQUENCE [LARGE SCALE GENOMIC DNA]</scope>
    <source>
        <strain evidence="2 3">DSM 19377</strain>
    </source>
</reference>
<feature type="non-terminal residue" evidence="2">
    <location>
        <position position="1"/>
    </location>
</feature>
<dbReference type="Proteomes" id="UP000295416">
    <property type="component" value="Unassembled WGS sequence"/>
</dbReference>
<evidence type="ECO:0000313" key="2">
    <source>
        <dbReference type="EMBL" id="TCP29853.1"/>
    </source>
</evidence>
<gene>
    <name evidence="2" type="ORF">EV207_108147</name>
</gene>
<accession>A0A4R2P508</accession>
<dbReference type="EMBL" id="SLXK01000008">
    <property type="protein sequence ID" value="TCP29853.1"/>
    <property type="molecule type" value="Genomic_DNA"/>
</dbReference>
<sequence length="36" mass="4038">RRAHAEDAMIIELDAEIPEEDADVTTEDAEPMPKTQ</sequence>
<keyword evidence="3" id="KW-1185">Reference proteome</keyword>
<evidence type="ECO:0000256" key="1">
    <source>
        <dbReference type="SAM" id="MobiDB-lite"/>
    </source>
</evidence>
<dbReference type="AlphaFoldDB" id="A0A4R2P508"/>
<organism evidence="2 3">
    <name type="scientific">Scopulibacillus darangshiensis</name>
    <dbReference type="NCBI Taxonomy" id="442528"/>
    <lineage>
        <taxon>Bacteria</taxon>
        <taxon>Bacillati</taxon>
        <taxon>Bacillota</taxon>
        <taxon>Bacilli</taxon>
        <taxon>Bacillales</taxon>
        <taxon>Sporolactobacillaceae</taxon>
        <taxon>Scopulibacillus</taxon>
    </lineage>
</organism>